<keyword evidence="2" id="KW-0378">Hydrolase</keyword>
<reference evidence="3" key="1">
    <citation type="journal article" date="2019" name="Int. J. Syst. Evol. Microbiol.">
        <title>The Global Catalogue of Microorganisms (GCM) 10K type strain sequencing project: providing services to taxonomists for standard genome sequencing and annotation.</title>
        <authorList>
            <consortium name="The Broad Institute Genomics Platform"/>
            <consortium name="The Broad Institute Genome Sequencing Center for Infectious Disease"/>
            <person name="Wu L."/>
            <person name="Ma J."/>
        </authorList>
    </citation>
    <scope>NUCLEOTIDE SEQUENCE [LARGE SCALE GENOMIC DNA]</scope>
    <source>
        <strain evidence="3">CCUG 62953</strain>
    </source>
</reference>
<organism evidence="2 3">
    <name type="scientific">Litorisediminicola beolgyonensis</name>
    <dbReference type="NCBI Taxonomy" id="1173614"/>
    <lineage>
        <taxon>Bacteria</taxon>
        <taxon>Pseudomonadati</taxon>
        <taxon>Pseudomonadota</taxon>
        <taxon>Alphaproteobacteria</taxon>
        <taxon>Rhodobacterales</taxon>
        <taxon>Paracoccaceae</taxon>
        <taxon>Litorisediminicola</taxon>
    </lineage>
</organism>
<dbReference type="InterPro" id="IPR011055">
    <property type="entry name" value="Dup_hybrid_motif"/>
</dbReference>
<dbReference type="Gene3D" id="2.70.70.10">
    <property type="entry name" value="Glucose Permease (Domain IIA)"/>
    <property type="match status" value="1"/>
</dbReference>
<protein>
    <submittedName>
        <fullName evidence="2">Murein hydrolase activator EnvC family protein</fullName>
    </submittedName>
</protein>
<dbReference type="GO" id="GO:0016787">
    <property type="term" value="F:hydrolase activity"/>
    <property type="evidence" value="ECO:0007669"/>
    <property type="project" value="UniProtKB-KW"/>
</dbReference>
<dbReference type="RefSeq" id="WP_386804511.1">
    <property type="nucleotide sequence ID" value="NZ_JBHTMU010000026.1"/>
</dbReference>
<feature type="signal peptide" evidence="1">
    <location>
        <begin position="1"/>
        <end position="19"/>
    </location>
</feature>
<evidence type="ECO:0000313" key="2">
    <source>
        <dbReference type="EMBL" id="MFD1343499.1"/>
    </source>
</evidence>
<sequence>MIRALLLSCALALPAAAQAPGDSARQAATALEAAQIALDQAEGARDRVAALTATVRAFEDGLAALREGLREASIRETRLRRDLAAREGEVAALLGALQSISSQGTAEQMLHPAGPVGAARAGMLVASVTPGLAGEALALRDQLEEVEALRALQEDAADTLRRGLSGVQTARTALSQAIAERTELPRRFTEDPIKTAILIAATETLSGFASGLSEIGQGEIPDAPEDISARTGALPLPVAGQVLRRSGEADAAGVARPGLVLATRPGALVTTPVPATIRYRGPLLDYGLVTILEPQADLLFVLAGLDTAFGEIGEVLDSGAPVGLMGGAADTDALQTTSGSGNPRPETLYIEVRQNNAPVDPLTWFATDKG</sequence>
<dbReference type="Proteomes" id="UP001597135">
    <property type="component" value="Unassembled WGS sequence"/>
</dbReference>
<evidence type="ECO:0000313" key="3">
    <source>
        <dbReference type="Proteomes" id="UP001597135"/>
    </source>
</evidence>
<keyword evidence="3" id="KW-1185">Reference proteome</keyword>
<proteinExistence type="predicted"/>
<accession>A0ABW3ZK61</accession>
<name>A0ABW3ZK61_9RHOB</name>
<feature type="chain" id="PRO_5046793718" evidence="1">
    <location>
        <begin position="20"/>
        <end position="370"/>
    </location>
</feature>
<keyword evidence="1" id="KW-0732">Signal</keyword>
<comment type="caution">
    <text evidence="2">The sequence shown here is derived from an EMBL/GenBank/DDBJ whole genome shotgun (WGS) entry which is preliminary data.</text>
</comment>
<evidence type="ECO:0000256" key="1">
    <source>
        <dbReference type="SAM" id="SignalP"/>
    </source>
</evidence>
<gene>
    <name evidence="2" type="ORF">ACFQ4E_13805</name>
</gene>
<dbReference type="EMBL" id="JBHTMU010000026">
    <property type="protein sequence ID" value="MFD1343499.1"/>
    <property type="molecule type" value="Genomic_DNA"/>
</dbReference>